<dbReference type="EMBL" id="JAPDRP010000002">
    <property type="protein sequence ID" value="KAJ9648919.1"/>
    <property type="molecule type" value="Genomic_DNA"/>
</dbReference>
<dbReference type="Proteomes" id="UP001172680">
    <property type="component" value="Unassembled WGS sequence"/>
</dbReference>
<evidence type="ECO:0000313" key="2">
    <source>
        <dbReference type="Proteomes" id="UP001172680"/>
    </source>
</evidence>
<gene>
    <name evidence="1" type="ORF">H2199_000832</name>
</gene>
<keyword evidence="2" id="KW-1185">Reference proteome</keyword>
<evidence type="ECO:0000313" key="1">
    <source>
        <dbReference type="EMBL" id="KAJ9648919.1"/>
    </source>
</evidence>
<protein>
    <submittedName>
        <fullName evidence="1">Uncharacterized protein</fullName>
    </submittedName>
</protein>
<reference evidence="1" key="1">
    <citation type="submission" date="2022-10" db="EMBL/GenBank/DDBJ databases">
        <title>Culturing micro-colonial fungi from biological soil crusts in the Mojave desert and describing Neophaeococcomyces mojavensis, and introducing the new genera and species Taxawa tesnikishii.</title>
        <authorList>
            <person name="Kurbessoian T."/>
            <person name="Stajich J.E."/>
        </authorList>
    </citation>
    <scope>NUCLEOTIDE SEQUENCE</scope>
    <source>
        <strain evidence="1">JES_115</strain>
    </source>
</reference>
<accession>A0ACC2ZMX2</accession>
<sequence length="485" mass="53092">MFIGGLNWDTTDQSLKDYFSQFGEVTECTVMRDGATGRSRGFGFLTFKDPKTVNIVMVKEHYLDGKIIDPKRAIPREEQERTAKIFVGGVSQEATERDFREFFQQFGRVIDATLMMDKDTGRPRGFGFVTFDGAAAVDACLSGPLEILGKPIEVKPAQPRGNMRDGEDDKGGKFGRGRNDRYGRGHENQDNYSNQQSQNQNQNQNQQAANSATNGMSPAMMAQYWQRMQQYFQMMQQNMQAQMGQGQGMGPNPMAMQGQMNPAMMQQMMAMQQMNRPGGSPHPQSPGAGPMPGMPSNGQMNPAMMQQMQQMQQMQMQQQAAQGAGPGTFSPGPGMMAGQAAGPNRPGFNAQEQLLFEQQKYEQQQARRVQQQQFAQHHQYNTGGPTSWEGMYDDVPQPNLPPQGPGARGGMQGNFGGHARQMSPAQSGRGGMQHHGSQGSTPPVQPSNAPANAPTGPKNAGKPGANYRGGGRVGHRGFHPYARNG</sequence>
<proteinExistence type="predicted"/>
<organism evidence="1 2">
    <name type="scientific">Coniosporium tulheliwenetii</name>
    <dbReference type="NCBI Taxonomy" id="3383036"/>
    <lineage>
        <taxon>Eukaryota</taxon>
        <taxon>Fungi</taxon>
        <taxon>Dikarya</taxon>
        <taxon>Ascomycota</taxon>
        <taxon>Pezizomycotina</taxon>
        <taxon>Dothideomycetes</taxon>
        <taxon>Dothideomycetes incertae sedis</taxon>
        <taxon>Coniosporium</taxon>
    </lineage>
</organism>
<name>A0ACC2ZMX2_9PEZI</name>
<comment type="caution">
    <text evidence="1">The sequence shown here is derived from an EMBL/GenBank/DDBJ whole genome shotgun (WGS) entry which is preliminary data.</text>
</comment>